<dbReference type="RefSeq" id="WP_331390177.1">
    <property type="nucleotide sequence ID" value="NZ_JAZKLB010000001.1"/>
</dbReference>
<dbReference type="Proteomes" id="UP001335910">
    <property type="component" value="Unassembled WGS sequence"/>
</dbReference>
<evidence type="ECO:0000313" key="1">
    <source>
        <dbReference type="EMBL" id="MEE9684992.1"/>
    </source>
</evidence>
<keyword evidence="2" id="KW-1185">Reference proteome</keyword>
<sequence>MPATKLFSVVADTVNFVTTCCPIRAAFTDLEPGVKSVEDLKYVIRDEKQTAFVMSAVVARFIKDALIMNQTITSLKNCRFAFDGGAEFVEFDSKGKSKTYTEQPDWFITPGAFARSQWLVNHELYDLATPQFISTFIEMFPDVKKRREHCNILFNLQLTDVNSQSKTLLTTGKQGNKTRNSTKPKIVDLGSYELFSQFFARLKNAVEDDIFPTVQVLTGIDDVAKVPATLKNAARTWFKAISSKLPPNSKRVGAGNSALFCAPVRQRVQQIESYGVERYYQFLSKAIAEAGEQFITDFYVKFPA</sequence>
<protein>
    <submittedName>
        <fullName evidence="1">Uncharacterized protein</fullName>
    </submittedName>
</protein>
<comment type="caution">
    <text evidence="1">The sequence shown here is derived from an EMBL/GenBank/DDBJ whole genome shotgun (WGS) entry which is preliminary data.</text>
</comment>
<name>A0ABU7UG83_LELAM</name>
<organism evidence="1 2">
    <name type="scientific">Lelliottia amnigena</name>
    <name type="common">Enterobacter amnigenus</name>
    <dbReference type="NCBI Taxonomy" id="61646"/>
    <lineage>
        <taxon>Bacteria</taxon>
        <taxon>Pseudomonadati</taxon>
        <taxon>Pseudomonadota</taxon>
        <taxon>Gammaproteobacteria</taxon>
        <taxon>Enterobacterales</taxon>
        <taxon>Enterobacteriaceae</taxon>
        <taxon>Lelliottia</taxon>
    </lineage>
</organism>
<gene>
    <name evidence="1" type="ORF">V4839_16140</name>
</gene>
<reference evidence="1 2" key="1">
    <citation type="submission" date="2023-10" db="EMBL/GenBank/DDBJ databases">
        <title>Wastewater isolates of ESBL- and carbapenemase-producing Gram-negative bacteria from New Zealand.</title>
        <authorList>
            <person name="Straub C."/>
            <person name="Weaver L."/>
            <person name="Cornelius A."/>
            <person name="Mcgill E."/>
            <person name="Dyet K."/>
            <person name="White L."/>
            <person name="Pattis I."/>
        </authorList>
    </citation>
    <scope>NUCLEOTIDE SEQUENCE [LARGE SCALE GENOMIC DNA]</scope>
    <source>
        <strain evidence="1 2">ESBL35</strain>
    </source>
</reference>
<proteinExistence type="predicted"/>
<dbReference type="EMBL" id="JAZKLI010000001">
    <property type="protein sequence ID" value="MEE9684992.1"/>
    <property type="molecule type" value="Genomic_DNA"/>
</dbReference>
<evidence type="ECO:0000313" key="2">
    <source>
        <dbReference type="Proteomes" id="UP001335910"/>
    </source>
</evidence>
<accession>A0ABU7UG83</accession>